<dbReference type="EMBL" id="KV700096">
    <property type="protein sequence ID" value="OCF54034.1"/>
    <property type="molecule type" value="Genomic_DNA"/>
</dbReference>
<protein>
    <submittedName>
        <fullName evidence="1">Uncharacterized protein</fullName>
    </submittedName>
</protein>
<sequence length="170" mass="19300">MPSSQQTATQPSLGDTLRNVSQTMNQDNISEVLCAAYTMSSLRHKLKSNDESTAPRREDFGTWDESEFSEKYKTQIDLLNTQMDEVVSHYSKMGFRRNLDPGYLSLRLTLKCMVPIVEAGAARVKEAEKSLEESLVELRAVTESFYDAFLSERSSVSRAQRTSDHDQYIV</sequence>
<keyword evidence="2" id="KW-1185">Reference proteome</keyword>
<proteinExistence type="predicted"/>
<gene>
    <name evidence="1" type="ORF">L486_08474</name>
</gene>
<evidence type="ECO:0000313" key="1">
    <source>
        <dbReference type="EMBL" id="OCF54034.1"/>
    </source>
</evidence>
<reference evidence="2" key="2">
    <citation type="submission" date="2013-12" db="EMBL/GenBank/DDBJ databases">
        <title>Evolution of pathogenesis and genome organization in the Tremellales.</title>
        <authorList>
            <person name="Cuomo C."/>
            <person name="Litvintseva A."/>
            <person name="Heitman J."/>
            <person name="Chen Y."/>
            <person name="Sun S."/>
            <person name="Springer D."/>
            <person name="Dromer F."/>
            <person name="Young S."/>
            <person name="Zeng Q."/>
            <person name="Chapman S."/>
            <person name="Gujja S."/>
            <person name="Saif S."/>
            <person name="Birren B."/>
        </authorList>
    </citation>
    <scope>NUCLEOTIDE SEQUENCE [LARGE SCALE GENOMIC DNA]</scope>
    <source>
        <strain evidence="2">CBS 10435</strain>
    </source>
</reference>
<organism evidence="1 2">
    <name type="scientific">Kwoniella mangroviensis CBS 10435</name>
    <dbReference type="NCBI Taxonomy" id="1331196"/>
    <lineage>
        <taxon>Eukaryota</taxon>
        <taxon>Fungi</taxon>
        <taxon>Dikarya</taxon>
        <taxon>Basidiomycota</taxon>
        <taxon>Agaricomycotina</taxon>
        <taxon>Tremellomycetes</taxon>
        <taxon>Tremellales</taxon>
        <taxon>Cryptococcaceae</taxon>
        <taxon>Kwoniella</taxon>
    </lineage>
</organism>
<dbReference type="Proteomes" id="UP000092583">
    <property type="component" value="Unassembled WGS sequence"/>
</dbReference>
<reference evidence="1 2" key="1">
    <citation type="submission" date="2013-07" db="EMBL/GenBank/DDBJ databases">
        <title>The Genome Sequence of Kwoniella mangroviensis CBS10435.</title>
        <authorList>
            <consortium name="The Broad Institute Genome Sequencing Platform"/>
            <person name="Cuomo C."/>
            <person name="Litvintseva A."/>
            <person name="Chen Y."/>
            <person name="Heitman J."/>
            <person name="Sun S."/>
            <person name="Springer D."/>
            <person name="Dromer F."/>
            <person name="Young S.K."/>
            <person name="Zeng Q."/>
            <person name="Gargeya S."/>
            <person name="Fitzgerald M."/>
            <person name="Abouelleil A."/>
            <person name="Alvarado L."/>
            <person name="Berlin A.M."/>
            <person name="Chapman S.B."/>
            <person name="Dewar J."/>
            <person name="Goldberg J."/>
            <person name="Griggs A."/>
            <person name="Gujja S."/>
            <person name="Hansen M."/>
            <person name="Howarth C."/>
            <person name="Imamovic A."/>
            <person name="Larimer J."/>
            <person name="McCowan C."/>
            <person name="Murphy C."/>
            <person name="Pearson M."/>
            <person name="Priest M."/>
            <person name="Roberts A."/>
            <person name="Saif S."/>
            <person name="Shea T."/>
            <person name="Sykes S."/>
            <person name="Wortman J."/>
            <person name="Nusbaum C."/>
            <person name="Birren B."/>
        </authorList>
    </citation>
    <scope>NUCLEOTIDE SEQUENCE [LARGE SCALE GENOMIC DNA]</scope>
    <source>
        <strain evidence="1 2">CBS 10435</strain>
    </source>
</reference>
<name>A0A1B9IF20_9TREE</name>
<accession>A0A1B9IF20</accession>
<evidence type="ECO:0000313" key="2">
    <source>
        <dbReference type="Proteomes" id="UP000092583"/>
    </source>
</evidence>
<dbReference type="AlphaFoldDB" id="A0A1B9IF20"/>